<keyword evidence="9" id="KW-1185">Reference proteome</keyword>
<dbReference type="Pfam" id="PF01476">
    <property type="entry name" value="LysM"/>
    <property type="match status" value="1"/>
</dbReference>
<feature type="region of interest" description="Disordered" evidence="5">
    <location>
        <begin position="511"/>
        <end position="574"/>
    </location>
</feature>
<dbReference type="GO" id="GO:0005634">
    <property type="term" value="C:nucleus"/>
    <property type="evidence" value="ECO:0007669"/>
    <property type="project" value="TreeGrafter"/>
</dbReference>
<organism evidence="8 9">
    <name type="scientific">Daphnia galeata</name>
    <dbReference type="NCBI Taxonomy" id="27404"/>
    <lineage>
        <taxon>Eukaryota</taxon>
        <taxon>Metazoa</taxon>
        <taxon>Ecdysozoa</taxon>
        <taxon>Arthropoda</taxon>
        <taxon>Crustacea</taxon>
        <taxon>Branchiopoda</taxon>
        <taxon>Diplostraca</taxon>
        <taxon>Cladocera</taxon>
        <taxon>Anomopoda</taxon>
        <taxon>Daphniidae</taxon>
        <taxon>Daphnia</taxon>
    </lineage>
</organism>
<feature type="region of interest" description="Disordered" evidence="5">
    <location>
        <begin position="43"/>
        <end position="62"/>
    </location>
</feature>
<feature type="compositionally biased region" description="Low complexity" evidence="5">
    <location>
        <begin position="1"/>
        <end position="12"/>
    </location>
</feature>
<dbReference type="OrthoDB" id="26679at2759"/>
<feature type="region of interest" description="Disordered" evidence="5">
    <location>
        <begin position="1061"/>
        <end position="1088"/>
    </location>
</feature>
<evidence type="ECO:0000256" key="3">
    <source>
        <dbReference type="ARBA" id="ARBA00023128"/>
    </source>
</evidence>
<dbReference type="PROSITE" id="PS51782">
    <property type="entry name" value="LYSM"/>
    <property type="match status" value="1"/>
</dbReference>
<feature type="domain" description="LysM" evidence="6">
    <location>
        <begin position="421"/>
        <end position="464"/>
    </location>
</feature>
<protein>
    <recommendedName>
        <fullName evidence="4">Oxidation resistance protein 1</fullName>
    </recommendedName>
</protein>
<feature type="region of interest" description="Disordered" evidence="5">
    <location>
        <begin position="73"/>
        <end position="99"/>
    </location>
</feature>
<comment type="similarity">
    <text evidence="2">Belongs to the OXR1 family.</text>
</comment>
<evidence type="ECO:0000313" key="8">
    <source>
        <dbReference type="EMBL" id="CAH0101635.1"/>
    </source>
</evidence>
<proteinExistence type="inferred from homology"/>
<feature type="region of interest" description="Disordered" evidence="5">
    <location>
        <begin position="471"/>
        <end position="492"/>
    </location>
</feature>
<feature type="compositionally biased region" description="Basic and acidic residues" evidence="5">
    <location>
        <begin position="153"/>
        <end position="170"/>
    </location>
</feature>
<evidence type="ECO:0000313" key="9">
    <source>
        <dbReference type="Proteomes" id="UP000789390"/>
    </source>
</evidence>
<keyword evidence="3" id="KW-0496">Mitochondrion</keyword>
<dbReference type="EMBL" id="CAKKLH010000063">
    <property type="protein sequence ID" value="CAH0101635.1"/>
    <property type="molecule type" value="Genomic_DNA"/>
</dbReference>
<dbReference type="Gene3D" id="3.10.350.10">
    <property type="entry name" value="LysM domain"/>
    <property type="match status" value="1"/>
</dbReference>
<feature type="region of interest" description="Disordered" evidence="5">
    <location>
        <begin position="940"/>
        <end position="996"/>
    </location>
</feature>
<accession>A0A8J2RKK5</accession>
<dbReference type="InterPro" id="IPR018392">
    <property type="entry name" value="LysM"/>
</dbReference>
<dbReference type="PANTHER" id="PTHR23354:SF62">
    <property type="entry name" value="MUSTARD, ISOFORM V"/>
    <property type="match status" value="1"/>
</dbReference>
<dbReference type="SMART" id="SM00584">
    <property type="entry name" value="TLDc"/>
    <property type="match status" value="1"/>
</dbReference>
<evidence type="ECO:0000256" key="1">
    <source>
        <dbReference type="ARBA" id="ARBA00004173"/>
    </source>
</evidence>
<dbReference type="Proteomes" id="UP000789390">
    <property type="component" value="Unassembled WGS sequence"/>
</dbReference>
<evidence type="ECO:0000256" key="5">
    <source>
        <dbReference type="SAM" id="MobiDB-lite"/>
    </source>
</evidence>
<feature type="compositionally biased region" description="Low complexity" evidence="5">
    <location>
        <begin position="973"/>
        <end position="991"/>
    </location>
</feature>
<feature type="region of interest" description="Disordered" evidence="5">
    <location>
        <begin position="145"/>
        <end position="200"/>
    </location>
</feature>
<evidence type="ECO:0000259" key="6">
    <source>
        <dbReference type="PROSITE" id="PS51782"/>
    </source>
</evidence>
<feature type="region of interest" description="Disordered" evidence="5">
    <location>
        <begin position="312"/>
        <end position="339"/>
    </location>
</feature>
<feature type="region of interest" description="Disordered" evidence="5">
    <location>
        <begin position="384"/>
        <end position="415"/>
    </location>
</feature>
<feature type="region of interest" description="Disordered" evidence="5">
    <location>
        <begin position="1214"/>
        <end position="1238"/>
    </location>
</feature>
<sequence>MEASSSSSSTSTGTRMETMKQQRRRFSLQIPVNFISKMGRKLSVGNQQSAHSSRSSSVSGSLNNLSDQYAAERQLRSGGNNNERTSRSRFRKPATAVSSSVFANSEEELNRQFADFDTYLCGFDDSPTPRNLPAAPLPIILLQSADEDEDYDKDDKKPVNRQRSRSETRAPSHFSRFLKFHRRRPSQTENSPSPTSVTQSLEFPMPYSERRGSFQSLSTLGITTPILKCSLEQLPEGVQVHHATRTCSPSPEHFNGPSLLPLSVPIQPDKLRFDKSTFRDRSATFSSTDGLDRRNLSELSHRAIHRERSVSFSVLTQADSPSSSSRTPSDDRMTKKRRSLSHLFWPPSTLFGRSRTKSRSVDQSLAAAFDVDVIGGLSRLAGSALGSSTDSGGGGRPGSPIGERRSSGSGGSNSRLAEDTLAYTVQSNDTLTSLAARFDTTPSELVAINKLHSRLIFPGQVLLVPRKDADANRGTGVESEGAGMSDTTGGGEAGSVGPHMALNVSIRSSSSNTNINEVGRDSNGGYSSPTAERPIEHAFLDSLRPPGSPRFNRTDLSFTSPSGGPGQSGSSTSDFANIEREIINEELLTNMDVEAERIRDRSAYEKFLKIHVKHITDGQGVVAGVLLVTPNTVMFDPNVSDTLVIEHGAEAYGVIAPMEFVVNAALYPDIAHMRLADSKGQPDQPITDPIYFPTNCPLYRKYAILKEKARLKGKEEEVVDLDPAAGILAIAGDIQRRWSEGENTRECENQATAQEEAVGSSKTSASQLTAPLQSVPQEPTLKDKETRANSITADSVDGALVTVISEPVRPIIPPPSVVEAAHQSGHVIRLHVKNEPPLPLSTVSDVSGLGPRELDLVDKSSLLSDNTLTSGVRVVSSSMDKTPSGEREDELCISEELNVTDDDDKDEAFHSSTGSGYEQAINEAMMDESEYRARHFSVGTTSAMGPHQSGAARSRAMHSSFHRHPRHASGSEPIPASRPQSSSPAPIASSPESRGQRMLKRLSYPLVWMGESLTADSKENSPVLPADKDPNAESVFSKVFSRRLSTENSLKLDSRLVPNLFRGKDQGHHHQQHHHNPNSSSQPAGAQPKLGYRSMVSVDDVPELFASLDKLIPKPAQPCDAPPLYLRLRMGKPLNRKGGMTTPIMSYGKKKMKPEYWFSIPRDKADSLCRFFLLWSPDVYGEPGDAECVAKRGFELITEDLEWEEPSPIRRMKPVKKAKGPIGGKKSGEHEVGEDEDDPLGVTAELAKESWERAKAPYVRLFTILKTQATLFESDQDEIVSLNEEVRRALYGSERLSALDLDSYLPDLIGPTEVLTDEYRKQLAKHLPARVEGYPWTLVFSTSQNGFSLNSLYRKMIGIDSPILLIRREMFFGAITSCEIRVSESFYGTGESLLFVINPKMQIYPWSGDNSYFIQGNNESLAIGAGDGRFGLWLDGDLNQGRSQTCKTFGNDPLSPDEDFWVKTLECWAFM</sequence>
<dbReference type="Pfam" id="PF07534">
    <property type="entry name" value="TLD"/>
    <property type="match status" value="1"/>
</dbReference>
<reference evidence="8" key="1">
    <citation type="submission" date="2021-11" db="EMBL/GenBank/DDBJ databases">
        <authorList>
            <person name="Schell T."/>
        </authorList>
    </citation>
    <scope>NUCLEOTIDE SEQUENCE</scope>
    <source>
        <strain evidence="8">M5</strain>
    </source>
</reference>
<gene>
    <name evidence="8" type="ORF">DGAL_LOCUS3973</name>
</gene>
<feature type="compositionally biased region" description="Polar residues" evidence="5">
    <location>
        <begin position="760"/>
        <end position="777"/>
    </location>
</feature>
<dbReference type="InterPro" id="IPR036779">
    <property type="entry name" value="LysM_dom_sf"/>
</dbReference>
<comment type="caution">
    <text evidence="8">The sequence shown here is derived from an EMBL/GenBank/DDBJ whole genome shotgun (WGS) entry which is preliminary data.</text>
</comment>
<dbReference type="GO" id="GO:0005739">
    <property type="term" value="C:mitochondrion"/>
    <property type="evidence" value="ECO:0007669"/>
    <property type="project" value="UniProtKB-SubCell"/>
</dbReference>
<dbReference type="PANTHER" id="PTHR23354">
    <property type="entry name" value="NUCLEOLAR PROTEIN 7/ESTROGEN RECEPTOR COACTIVATOR-RELATED"/>
    <property type="match status" value="1"/>
</dbReference>
<evidence type="ECO:0000259" key="7">
    <source>
        <dbReference type="PROSITE" id="PS51886"/>
    </source>
</evidence>
<feature type="compositionally biased region" description="Polar residues" evidence="5">
    <location>
        <begin position="187"/>
        <end position="200"/>
    </location>
</feature>
<dbReference type="PROSITE" id="PS51886">
    <property type="entry name" value="TLDC"/>
    <property type="match status" value="1"/>
</dbReference>
<name>A0A8J2RKK5_9CRUS</name>
<feature type="region of interest" description="Disordered" evidence="5">
    <location>
        <begin position="1"/>
        <end position="28"/>
    </location>
</feature>
<feature type="compositionally biased region" description="Low complexity" evidence="5">
    <location>
        <begin position="49"/>
        <end position="62"/>
    </location>
</feature>
<feature type="compositionally biased region" description="Basic residues" evidence="5">
    <location>
        <begin position="176"/>
        <end position="185"/>
    </location>
</feature>
<feature type="domain" description="TLDc" evidence="7">
    <location>
        <begin position="1313"/>
        <end position="1471"/>
    </location>
</feature>
<dbReference type="SMART" id="SM00257">
    <property type="entry name" value="LysM"/>
    <property type="match status" value="1"/>
</dbReference>
<feature type="compositionally biased region" description="Low complexity" evidence="5">
    <location>
        <begin position="557"/>
        <end position="573"/>
    </location>
</feature>
<comment type="subcellular location">
    <subcellularLocation>
        <location evidence="1">Mitochondrion</location>
    </subcellularLocation>
</comment>
<dbReference type="CDD" id="cd00118">
    <property type="entry name" value="LysM"/>
    <property type="match status" value="1"/>
</dbReference>
<feature type="region of interest" description="Disordered" evidence="5">
    <location>
        <begin position="756"/>
        <end position="788"/>
    </location>
</feature>
<dbReference type="SUPFAM" id="SSF54106">
    <property type="entry name" value="LysM domain"/>
    <property type="match status" value="1"/>
</dbReference>
<dbReference type="GO" id="GO:0006979">
    <property type="term" value="P:response to oxidative stress"/>
    <property type="evidence" value="ECO:0007669"/>
    <property type="project" value="TreeGrafter"/>
</dbReference>
<dbReference type="InterPro" id="IPR006571">
    <property type="entry name" value="TLDc_dom"/>
</dbReference>
<evidence type="ECO:0000256" key="2">
    <source>
        <dbReference type="ARBA" id="ARBA00009540"/>
    </source>
</evidence>
<evidence type="ECO:0000256" key="4">
    <source>
        <dbReference type="ARBA" id="ARBA00040604"/>
    </source>
</evidence>